<feature type="compositionally biased region" description="Low complexity" evidence="1">
    <location>
        <begin position="183"/>
        <end position="196"/>
    </location>
</feature>
<dbReference type="AlphaFoldDB" id="A0A017TCU5"/>
<dbReference type="RefSeq" id="WP_044238610.1">
    <property type="nucleotide sequence ID" value="NZ_ASRX01000012.1"/>
</dbReference>
<dbReference type="PANTHER" id="PTHR31299">
    <property type="entry name" value="ESTERASE, PUTATIVE (AFU_ORTHOLOGUE AFUA_1G05850)-RELATED"/>
    <property type="match status" value="1"/>
</dbReference>
<evidence type="ECO:0008006" key="4">
    <source>
        <dbReference type="Google" id="ProtNLM"/>
    </source>
</evidence>
<dbReference type="SUPFAM" id="SSF159501">
    <property type="entry name" value="EreA/ChaN-like"/>
    <property type="match status" value="2"/>
</dbReference>
<reference evidence="2 3" key="1">
    <citation type="submission" date="2013-05" db="EMBL/GenBank/DDBJ databases">
        <title>Genome assembly of Chondromyces apiculatus DSM 436.</title>
        <authorList>
            <person name="Sharma G."/>
            <person name="Khatri I."/>
            <person name="Kaur C."/>
            <person name="Mayilraj S."/>
            <person name="Subramanian S."/>
        </authorList>
    </citation>
    <scope>NUCLEOTIDE SEQUENCE [LARGE SCALE GENOMIC DNA]</scope>
    <source>
        <strain evidence="2 3">DSM 436</strain>
    </source>
</reference>
<dbReference type="GO" id="GO:0046677">
    <property type="term" value="P:response to antibiotic"/>
    <property type="evidence" value="ECO:0007669"/>
    <property type="project" value="InterPro"/>
</dbReference>
<dbReference type="Proteomes" id="UP000019678">
    <property type="component" value="Unassembled WGS sequence"/>
</dbReference>
<evidence type="ECO:0000313" key="3">
    <source>
        <dbReference type="Proteomes" id="UP000019678"/>
    </source>
</evidence>
<accession>A0A017TCU5</accession>
<dbReference type="EMBL" id="ASRX01000012">
    <property type="protein sequence ID" value="EYF07093.1"/>
    <property type="molecule type" value="Genomic_DNA"/>
</dbReference>
<sequence length="477" mass="52522">MPDFPAPARLALTAVASLASLLLGCAGTQLDPAWVTANRTVWRDPEAETLDPAVATAIDHLVAGKRIVFLGEPDHYIHEKYPYRLAILRRLSRHGFHHLGMEIGTSDGARIDRYLDSGDEQALARVALFGYAGKSPEERRELERFQPRVESDRAALRAFAAEERRFFRALRALRTPSAPDASNAPGAPNAPDTPGAPGAPGPTDVEEGGFRFFGYDTDAIAGSAYQDLRDTLAPVAGTPEATAAAARLALVRGEDLSQETLRVVTFSDEVSADPSPYVTAFGSERASTFQDQLHALSESLLFMVGRLQDPRPLAQRRFYERRETFMHRRLDRWLAAHPRDKLVLLGHNTHLSRASTTLSVGPSDGEHMPMWRSIGTHVTEPRPTEVLALWLLAPEGTHFMPDGKQPVVRDVPLRRNSLEAALAPFGDAFLLDLRRRPPGTPFDEVHDHGNPSSYGHGPVGRNADALVFFRRVSPPRE</sequence>
<dbReference type="PANTHER" id="PTHR31299:SF0">
    <property type="entry name" value="ESTERASE, PUTATIVE (AFU_ORTHOLOGUE AFUA_1G05850)-RELATED"/>
    <property type="match status" value="1"/>
</dbReference>
<dbReference type="InterPro" id="IPR052036">
    <property type="entry name" value="Hydrolase/PRTase-associated"/>
</dbReference>
<dbReference type="InterPro" id="IPR007815">
    <property type="entry name" value="Emycin_Estase"/>
</dbReference>
<proteinExistence type="predicted"/>
<gene>
    <name evidence="2" type="ORF">CAP_1024</name>
</gene>
<dbReference type="OrthoDB" id="5501614at2"/>
<feature type="region of interest" description="Disordered" evidence="1">
    <location>
        <begin position="177"/>
        <end position="208"/>
    </location>
</feature>
<comment type="caution">
    <text evidence="2">The sequence shown here is derived from an EMBL/GenBank/DDBJ whole genome shotgun (WGS) entry which is preliminary data.</text>
</comment>
<name>A0A017TCU5_9BACT</name>
<dbReference type="Gene3D" id="3.40.1660.10">
    <property type="entry name" value="EreA-like (biosynthetic domain)"/>
    <property type="match status" value="1"/>
</dbReference>
<feature type="region of interest" description="Disordered" evidence="1">
    <location>
        <begin position="440"/>
        <end position="459"/>
    </location>
</feature>
<organism evidence="2 3">
    <name type="scientific">Chondromyces apiculatus DSM 436</name>
    <dbReference type="NCBI Taxonomy" id="1192034"/>
    <lineage>
        <taxon>Bacteria</taxon>
        <taxon>Pseudomonadati</taxon>
        <taxon>Myxococcota</taxon>
        <taxon>Polyangia</taxon>
        <taxon>Polyangiales</taxon>
        <taxon>Polyangiaceae</taxon>
        <taxon>Chondromyces</taxon>
    </lineage>
</organism>
<evidence type="ECO:0000256" key="1">
    <source>
        <dbReference type="SAM" id="MobiDB-lite"/>
    </source>
</evidence>
<dbReference type="Pfam" id="PF05139">
    <property type="entry name" value="Erythro_esteras"/>
    <property type="match status" value="1"/>
</dbReference>
<protein>
    <recommendedName>
        <fullName evidence="4">Erythromycin esterase</fullName>
    </recommendedName>
</protein>
<dbReference type="STRING" id="1192034.CAP_1024"/>
<keyword evidence="3" id="KW-1185">Reference proteome</keyword>
<evidence type="ECO:0000313" key="2">
    <source>
        <dbReference type="EMBL" id="EYF07093.1"/>
    </source>
</evidence>